<feature type="domain" description="Ppx/GppA phosphatase C-terminal" evidence="3">
    <location>
        <begin position="318"/>
        <end position="495"/>
    </location>
</feature>
<dbReference type="CDD" id="cd24053">
    <property type="entry name" value="ASKHA_NBD_EcPPX-GppA-like"/>
    <property type="match status" value="1"/>
</dbReference>
<dbReference type="Gene3D" id="1.10.3210.10">
    <property type="entry name" value="Hypothetical protein af1432"/>
    <property type="match status" value="1"/>
</dbReference>
<dbReference type="PANTHER" id="PTHR30005">
    <property type="entry name" value="EXOPOLYPHOSPHATASE"/>
    <property type="match status" value="1"/>
</dbReference>
<dbReference type="Gene3D" id="3.30.420.150">
    <property type="entry name" value="Exopolyphosphatase. Domain 2"/>
    <property type="match status" value="1"/>
</dbReference>
<dbReference type="EMBL" id="BSOR01000015">
    <property type="protein sequence ID" value="GLR63372.1"/>
    <property type="molecule type" value="Genomic_DNA"/>
</dbReference>
<name>A0ABQ5ZWI9_9GAMM</name>
<dbReference type="InterPro" id="IPR043129">
    <property type="entry name" value="ATPase_NBD"/>
</dbReference>
<dbReference type="Pfam" id="PF21447">
    <property type="entry name" value="Ppx-GppA_III"/>
    <property type="match status" value="1"/>
</dbReference>
<reference evidence="5" key="1">
    <citation type="journal article" date="2019" name="Int. J. Syst. Evol. Microbiol.">
        <title>The Global Catalogue of Microorganisms (GCM) 10K type strain sequencing project: providing services to taxonomists for standard genome sequencing and annotation.</title>
        <authorList>
            <consortium name="The Broad Institute Genomics Platform"/>
            <consortium name="The Broad Institute Genome Sequencing Center for Infectious Disease"/>
            <person name="Wu L."/>
            <person name="Ma J."/>
        </authorList>
    </citation>
    <scope>NUCLEOTIDE SEQUENCE [LARGE SCALE GENOMIC DNA]</scope>
    <source>
        <strain evidence="5">NBRC 100033</strain>
    </source>
</reference>
<dbReference type="InterPro" id="IPR030673">
    <property type="entry name" value="PyroPPase_GppA_Ppx"/>
</dbReference>
<evidence type="ECO:0000259" key="3">
    <source>
        <dbReference type="Pfam" id="PF21447"/>
    </source>
</evidence>
<keyword evidence="1" id="KW-0378">Hydrolase</keyword>
<dbReference type="Pfam" id="PF02541">
    <property type="entry name" value="Ppx-GppA"/>
    <property type="match status" value="1"/>
</dbReference>
<dbReference type="PIRSF" id="PIRSF001267">
    <property type="entry name" value="Pyrophosphatase_GppA_Ppx"/>
    <property type="match status" value="1"/>
</dbReference>
<dbReference type="InterPro" id="IPR003695">
    <property type="entry name" value="Ppx_GppA_N"/>
</dbReference>
<gene>
    <name evidence="4" type="primary">ppx</name>
    <name evidence="4" type="ORF">GCM10007878_08070</name>
</gene>
<evidence type="ECO:0000259" key="2">
    <source>
        <dbReference type="Pfam" id="PF02541"/>
    </source>
</evidence>
<dbReference type="InterPro" id="IPR048950">
    <property type="entry name" value="Ppx_GppA_C"/>
</dbReference>
<sequence length="509" mass="56583">MTNKPTNNLDTLAEGDLVASLDLGSNSFHLLLARKVKGELSVIKRMGEKVQLAAGLDANNRLSEAAQQRGLECLKLMAPFLQGLSESQVTLVATNTLRAAQNAQEFIVRAEEILGFPIQIIAGREEARLIYVGVVNSNPKIPERRLVIDIGGGSTEFIIGEGKDPLLLESLHMGCVSYANRYFTSPEISADDFHKAYLAAGGELLHIQRRFRNKGWQLAHGSSGSMKTLSLILGKGQFAPITLAGLKQLHRELLDTANTEQWLVYGIRPERVSLVPAGLAICLALFEALDITSMDYSDGALREGVLYELLGSGTEEDVRVRTVRSVSERFQIDSSQSHLVTTAALHAFDQVAYTWGLANPKWRNKLEWAANLHEIGLSVAHTQYHKHGAYLVGYADLAGFTRPQQQMLAVLIRCHRRKFSLAEFNHFSPEDQLKLQRLARLLRLAVLLHPSRPETPFLDFRISIDNSHSKEAMQITFAEGWLEEQPLLRNDLQAEANYLAEAGLELNFN</sequence>
<dbReference type="RefSeq" id="WP_051610600.1">
    <property type="nucleotide sequence ID" value="NZ_BSOR01000015.1"/>
</dbReference>
<keyword evidence="5" id="KW-1185">Reference proteome</keyword>
<evidence type="ECO:0000313" key="5">
    <source>
        <dbReference type="Proteomes" id="UP001156682"/>
    </source>
</evidence>
<dbReference type="SUPFAM" id="SSF109604">
    <property type="entry name" value="HD-domain/PDEase-like"/>
    <property type="match status" value="1"/>
</dbReference>
<protein>
    <submittedName>
        <fullName evidence="4">Exopolyphosphatase</fullName>
    </submittedName>
</protein>
<dbReference type="Proteomes" id="UP001156682">
    <property type="component" value="Unassembled WGS sequence"/>
</dbReference>
<dbReference type="PANTHER" id="PTHR30005:SF14">
    <property type="entry name" value="EXOPOLYPHOSPHATASE"/>
    <property type="match status" value="1"/>
</dbReference>
<dbReference type="Gene3D" id="3.30.420.40">
    <property type="match status" value="1"/>
</dbReference>
<proteinExistence type="predicted"/>
<accession>A0ABQ5ZWI9</accession>
<dbReference type="SUPFAM" id="SSF53067">
    <property type="entry name" value="Actin-like ATPase domain"/>
    <property type="match status" value="2"/>
</dbReference>
<evidence type="ECO:0000313" key="4">
    <source>
        <dbReference type="EMBL" id="GLR63372.1"/>
    </source>
</evidence>
<comment type="caution">
    <text evidence="4">The sequence shown here is derived from an EMBL/GenBank/DDBJ whole genome shotgun (WGS) entry which is preliminary data.</text>
</comment>
<evidence type="ECO:0000256" key="1">
    <source>
        <dbReference type="ARBA" id="ARBA00022801"/>
    </source>
</evidence>
<dbReference type="InterPro" id="IPR050273">
    <property type="entry name" value="GppA/Ppx_hydrolase"/>
</dbReference>
<feature type="domain" description="Ppx/GppA phosphatase N-terminal" evidence="2">
    <location>
        <begin position="33"/>
        <end position="311"/>
    </location>
</feature>
<organism evidence="4 5">
    <name type="scientific">Marinospirillum insulare</name>
    <dbReference type="NCBI Taxonomy" id="217169"/>
    <lineage>
        <taxon>Bacteria</taxon>
        <taxon>Pseudomonadati</taxon>
        <taxon>Pseudomonadota</taxon>
        <taxon>Gammaproteobacteria</taxon>
        <taxon>Oceanospirillales</taxon>
        <taxon>Oceanospirillaceae</taxon>
        <taxon>Marinospirillum</taxon>
    </lineage>
</organism>